<keyword evidence="3" id="KW-1185">Reference proteome</keyword>
<feature type="region of interest" description="Disordered" evidence="1">
    <location>
        <begin position="36"/>
        <end position="86"/>
    </location>
</feature>
<accession>A0A4Y2AEH1</accession>
<gene>
    <name evidence="2" type="ORF">AVEN_42795_1</name>
</gene>
<evidence type="ECO:0000256" key="1">
    <source>
        <dbReference type="SAM" id="MobiDB-lite"/>
    </source>
</evidence>
<dbReference type="EMBL" id="BGPR01000015">
    <property type="protein sequence ID" value="GBL78243.1"/>
    <property type="molecule type" value="Genomic_DNA"/>
</dbReference>
<feature type="compositionally biased region" description="Low complexity" evidence="1">
    <location>
        <begin position="60"/>
        <end position="73"/>
    </location>
</feature>
<dbReference type="AlphaFoldDB" id="A0A4Y2AEH1"/>
<sequence>MYCKKILLLTCSRGGSLVLTRVGPWVGCHNCQPRAVRSPMGPPGSNTDRRGGLPEDRTLAAGGAAPRRAWAAPELGPQSPGCYNNP</sequence>
<feature type="compositionally biased region" description="Basic and acidic residues" evidence="1">
    <location>
        <begin position="47"/>
        <end position="58"/>
    </location>
</feature>
<dbReference type="Proteomes" id="UP000499080">
    <property type="component" value="Unassembled WGS sequence"/>
</dbReference>
<proteinExistence type="predicted"/>
<organism evidence="2 3">
    <name type="scientific">Araneus ventricosus</name>
    <name type="common">Orbweaver spider</name>
    <name type="synonym">Epeira ventricosa</name>
    <dbReference type="NCBI Taxonomy" id="182803"/>
    <lineage>
        <taxon>Eukaryota</taxon>
        <taxon>Metazoa</taxon>
        <taxon>Ecdysozoa</taxon>
        <taxon>Arthropoda</taxon>
        <taxon>Chelicerata</taxon>
        <taxon>Arachnida</taxon>
        <taxon>Araneae</taxon>
        <taxon>Araneomorphae</taxon>
        <taxon>Entelegynae</taxon>
        <taxon>Araneoidea</taxon>
        <taxon>Araneidae</taxon>
        <taxon>Araneus</taxon>
    </lineage>
</organism>
<comment type="caution">
    <text evidence="2">The sequence shown here is derived from an EMBL/GenBank/DDBJ whole genome shotgun (WGS) entry which is preliminary data.</text>
</comment>
<evidence type="ECO:0000313" key="3">
    <source>
        <dbReference type="Proteomes" id="UP000499080"/>
    </source>
</evidence>
<protein>
    <submittedName>
        <fullName evidence="2">Uncharacterized protein</fullName>
    </submittedName>
</protein>
<evidence type="ECO:0000313" key="2">
    <source>
        <dbReference type="EMBL" id="GBL78243.1"/>
    </source>
</evidence>
<name>A0A4Y2AEH1_ARAVE</name>
<reference evidence="2 3" key="1">
    <citation type="journal article" date="2019" name="Sci. Rep.">
        <title>Orb-weaving spider Araneus ventricosus genome elucidates the spidroin gene catalogue.</title>
        <authorList>
            <person name="Kono N."/>
            <person name="Nakamura H."/>
            <person name="Ohtoshi R."/>
            <person name="Moran D.A.P."/>
            <person name="Shinohara A."/>
            <person name="Yoshida Y."/>
            <person name="Fujiwara M."/>
            <person name="Mori M."/>
            <person name="Tomita M."/>
            <person name="Arakawa K."/>
        </authorList>
    </citation>
    <scope>NUCLEOTIDE SEQUENCE [LARGE SCALE GENOMIC DNA]</scope>
</reference>